<proteinExistence type="inferred from homology"/>
<evidence type="ECO:0000313" key="6">
    <source>
        <dbReference type="Proteomes" id="UP000701853"/>
    </source>
</evidence>
<dbReference type="EMBL" id="JAHUZN010000011">
    <property type="protein sequence ID" value="KAG8477554.1"/>
    <property type="molecule type" value="Genomic_DNA"/>
</dbReference>
<feature type="domain" description="GRAM" evidence="4">
    <location>
        <begin position="110"/>
        <end position="188"/>
    </location>
</feature>
<feature type="transmembrane region" description="Helical" evidence="3">
    <location>
        <begin position="275"/>
        <end position="294"/>
    </location>
</feature>
<dbReference type="Proteomes" id="UP000701853">
    <property type="component" value="Chromosome 11"/>
</dbReference>
<keyword evidence="3" id="KW-1133">Transmembrane helix</keyword>
<sequence length="295" mass="33401">MAEERKKGKGGLEMARPILPHPQHPSSSSNNQFNMASHNNSPYLSISPVPSSGSRPMGTLCNALNRCARKAEALADDFWNHLRVSPSITDAAVARIAQGTKLLAEGGHDRLFRQTFQILPGEKLLHSYVCYLSTSSGPVIGTLYISKKRIAFCSDYPLCYYDAPGYQHWMYYKVVIELDKLATVDPSANRLNPSEKYIHMITRDGYEFWFMGFISYDKALKSLNEALQHNCRTLSLLQKDCLSWLRWVSDLMTAEKVDVMLEMGLGERKLMNDGVMGVCIVPYLCFFPLFLVLYY</sequence>
<dbReference type="InterPro" id="IPR004182">
    <property type="entry name" value="GRAM"/>
</dbReference>
<organism evidence="5 6">
    <name type="scientific">Gossypium anomalum</name>
    <dbReference type="NCBI Taxonomy" id="47600"/>
    <lineage>
        <taxon>Eukaryota</taxon>
        <taxon>Viridiplantae</taxon>
        <taxon>Streptophyta</taxon>
        <taxon>Embryophyta</taxon>
        <taxon>Tracheophyta</taxon>
        <taxon>Spermatophyta</taxon>
        <taxon>Magnoliopsida</taxon>
        <taxon>eudicotyledons</taxon>
        <taxon>Gunneridae</taxon>
        <taxon>Pentapetalae</taxon>
        <taxon>rosids</taxon>
        <taxon>malvids</taxon>
        <taxon>Malvales</taxon>
        <taxon>Malvaceae</taxon>
        <taxon>Malvoideae</taxon>
        <taxon>Gossypium</taxon>
    </lineage>
</organism>
<comment type="caution">
    <text evidence="5">The sequence shown here is derived from an EMBL/GenBank/DDBJ whole genome shotgun (WGS) entry which is preliminary data.</text>
</comment>
<accession>A0A8J5Y5Q9</accession>
<name>A0A8J5Y5Q9_9ROSI</name>
<keyword evidence="3" id="KW-0472">Membrane</keyword>
<evidence type="ECO:0000313" key="5">
    <source>
        <dbReference type="EMBL" id="KAG8477554.1"/>
    </source>
</evidence>
<evidence type="ECO:0000256" key="2">
    <source>
        <dbReference type="SAM" id="MobiDB-lite"/>
    </source>
</evidence>
<dbReference type="PANTHER" id="PTHR31969">
    <property type="entry name" value="GEM-LIKE PROTEIN 2"/>
    <property type="match status" value="1"/>
</dbReference>
<dbReference type="CDD" id="cd13222">
    <property type="entry name" value="PH-GRAM_GEM"/>
    <property type="match status" value="1"/>
</dbReference>
<feature type="region of interest" description="Disordered" evidence="2">
    <location>
        <begin position="1"/>
        <end position="50"/>
    </location>
</feature>
<evidence type="ECO:0000259" key="4">
    <source>
        <dbReference type="SMART" id="SM00568"/>
    </source>
</evidence>
<dbReference type="Pfam" id="PF02893">
    <property type="entry name" value="GRAM"/>
    <property type="match status" value="1"/>
</dbReference>
<dbReference type="AlphaFoldDB" id="A0A8J5Y5Q9"/>
<dbReference type="InterPro" id="IPR037848">
    <property type="entry name" value="GEM-like"/>
</dbReference>
<dbReference type="InterPro" id="IPR011993">
    <property type="entry name" value="PH-like_dom_sf"/>
</dbReference>
<keyword evidence="3" id="KW-0812">Transmembrane</keyword>
<dbReference type="OrthoDB" id="1876989at2759"/>
<protein>
    <recommendedName>
        <fullName evidence="4">GRAM domain-containing protein</fullName>
    </recommendedName>
</protein>
<gene>
    <name evidence="5" type="ORF">CXB51_030350</name>
</gene>
<evidence type="ECO:0000256" key="1">
    <source>
        <dbReference type="ARBA" id="ARBA00009414"/>
    </source>
</evidence>
<keyword evidence="6" id="KW-1185">Reference proteome</keyword>
<feature type="compositionally biased region" description="Polar residues" evidence="2">
    <location>
        <begin position="33"/>
        <end position="50"/>
    </location>
</feature>
<evidence type="ECO:0000256" key="3">
    <source>
        <dbReference type="SAM" id="Phobius"/>
    </source>
</evidence>
<comment type="similarity">
    <text evidence="1">Belongs to the GEM family.</text>
</comment>
<reference evidence="5 6" key="1">
    <citation type="journal article" date="2021" name="bioRxiv">
        <title>The Gossypium anomalum genome as a resource for cotton improvement and evolutionary analysis of hybrid incompatibility.</title>
        <authorList>
            <person name="Grover C.E."/>
            <person name="Yuan D."/>
            <person name="Arick M.A."/>
            <person name="Miller E.R."/>
            <person name="Hu G."/>
            <person name="Peterson D.G."/>
            <person name="Wendel J.F."/>
            <person name="Udall J.A."/>
        </authorList>
    </citation>
    <scope>NUCLEOTIDE SEQUENCE [LARGE SCALE GENOMIC DNA]</scope>
    <source>
        <strain evidence="5">JFW-Udall</strain>
        <tissue evidence="5">Leaf</tissue>
    </source>
</reference>
<dbReference type="Gene3D" id="2.30.29.30">
    <property type="entry name" value="Pleckstrin-homology domain (PH domain)/Phosphotyrosine-binding domain (PTB)"/>
    <property type="match status" value="1"/>
</dbReference>
<dbReference type="SMART" id="SM00568">
    <property type="entry name" value="GRAM"/>
    <property type="match status" value="1"/>
</dbReference>